<keyword evidence="2" id="KW-0560">Oxidoreductase</keyword>
<comment type="catalytic activity">
    <reaction evidence="3">
        <text>[thioredoxin]-dithiol + NADP(+) = [thioredoxin]-disulfide + NADPH + H(+)</text>
        <dbReference type="Rhea" id="RHEA:20345"/>
        <dbReference type="Rhea" id="RHEA-COMP:10698"/>
        <dbReference type="Rhea" id="RHEA-COMP:10700"/>
        <dbReference type="ChEBI" id="CHEBI:15378"/>
        <dbReference type="ChEBI" id="CHEBI:29950"/>
        <dbReference type="ChEBI" id="CHEBI:50058"/>
        <dbReference type="ChEBI" id="CHEBI:57783"/>
        <dbReference type="ChEBI" id="CHEBI:58349"/>
        <dbReference type="EC" id="1.8.1.9"/>
    </reaction>
</comment>
<keyword evidence="1" id="KW-0285">Flavoprotein</keyword>
<evidence type="ECO:0000256" key="4">
    <source>
        <dbReference type="SAM" id="MobiDB-lite"/>
    </source>
</evidence>
<feature type="domain" description="FAD/NAD(P)-binding" evidence="5">
    <location>
        <begin position="10"/>
        <end position="305"/>
    </location>
</feature>
<dbReference type="SUPFAM" id="SSF51905">
    <property type="entry name" value="FAD/NAD(P)-binding domain"/>
    <property type="match status" value="2"/>
</dbReference>
<dbReference type="Gene3D" id="3.40.50.150">
    <property type="entry name" value="Vaccinia Virus protein VP39"/>
    <property type="match status" value="1"/>
</dbReference>
<accession>A0A939QBC7</accession>
<comment type="caution">
    <text evidence="7">The sequence shown here is derived from an EMBL/GenBank/DDBJ whole genome shotgun (WGS) entry which is preliminary data.</text>
</comment>
<dbReference type="CDD" id="cd02440">
    <property type="entry name" value="AdoMet_MTases"/>
    <property type="match status" value="1"/>
</dbReference>
<evidence type="ECO:0000259" key="6">
    <source>
        <dbReference type="Pfam" id="PF13649"/>
    </source>
</evidence>
<evidence type="ECO:0000256" key="1">
    <source>
        <dbReference type="ARBA" id="ARBA00022630"/>
    </source>
</evidence>
<dbReference type="InterPro" id="IPR050097">
    <property type="entry name" value="Ferredoxin-NADP_redctase_2"/>
</dbReference>
<dbReference type="PANTHER" id="PTHR48105">
    <property type="entry name" value="THIOREDOXIN REDUCTASE 1-RELATED-RELATED"/>
    <property type="match status" value="1"/>
</dbReference>
<evidence type="ECO:0000313" key="8">
    <source>
        <dbReference type="Proteomes" id="UP000668403"/>
    </source>
</evidence>
<gene>
    <name evidence="7" type="ORF">J4H85_03710</name>
</gene>
<dbReference type="SUPFAM" id="SSF53335">
    <property type="entry name" value="S-adenosyl-L-methionine-dependent methyltransferases"/>
    <property type="match status" value="1"/>
</dbReference>
<name>A0A939QBC7_9MICO</name>
<dbReference type="PRINTS" id="PR00368">
    <property type="entry name" value="FADPNR"/>
</dbReference>
<dbReference type="Proteomes" id="UP000668403">
    <property type="component" value="Unassembled WGS sequence"/>
</dbReference>
<dbReference type="Pfam" id="PF13649">
    <property type="entry name" value="Methyltransf_25"/>
    <property type="match status" value="1"/>
</dbReference>
<dbReference type="Pfam" id="PF07992">
    <property type="entry name" value="Pyr_redox_2"/>
    <property type="match status" value="1"/>
</dbReference>
<dbReference type="Gene3D" id="3.50.50.60">
    <property type="entry name" value="FAD/NAD(P)-binding domain"/>
    <property type="match status" value="2"/>
</dbReference>
<evidence type="ECO:0000313" key="7">
    <source>
        <dbReference type="EMBL" id="MBO2989105.1"/>
    </source>
</evidence>
<evidence type="ECO:0000259" key="5">
    <source>
        <dbReference type="Pfam" id="PF07992"/>
    </source>
</evidence>
<dbReference type="AlphaFoldDB" id="A0A939QBC7"/>
<evidence type="ECO:0000256" key="2">
    <source>
        <dbReference type="ARBA" id="ARBA00023002"/>
    </source>
</evidence>
<feature type="region of interest" description="Disordered" evidence="4">
    <location>
        <begin position="336"/>
        <end position="363"/>
    </location>
</feature>
<dbReference type="RefSeq" id="WP_208236946.1">
    <property type="nucleotide sequence ID" value="NZ_BAAAQU010000001.1"/>
</dbReference>
<dbReference type="InterPro" id="IPR041698">
    <property type="entry name" value="Methyltransf_25"/>
</dbReference>
<dbReference type="GO" id="GO:0004791">
    <property type="term" value="F:thioredoxin-disulfide reductase (NADPH) activity"/>
    <property type="evidence" value="ECO:0007669"/>
    <property type="project" value="UniProtKB-EC"/>
</dbReference>
<dbReference type="PRINTS" id="PR00469">
    <property type="entry name" value="PNDRDTASEII"/>
</dbReference>
<organism evidence="7 8">
    <name type="scientific">Leucobacter tardus</name>
    <dbReference type="NCBI Taxonomy" id="501483"/>
    <lineage>
        <taxon>Bacteria</taxon>
        <taxon>Bacillati</taxon>
        <taxon>Actinomycetota</taxon>
        <taxon>Actinomycetes</taxon>
        <taxon>Micrococcales</taxon>
        <taxon>Microbacteriaceae</taxon>
        <taxon>Leucobacter</taxon>
    </lineage>
</organism>
<dbReference type="InterPro" id="IPR029063">
    <property type="entry name" value="SAM-dependent_MTases_sf"/>
</dbReference>
<protein>
    <submittedName>
        <fullName evidence="7">NAD(P)/FAD-dependent oxidoreductase</fullName>
    </submittedName>
</protein>
<proteinExistence type="predicted"/>
<dbReference type="InterPro" id="IPR023753">
    <property type="entry name" value="FAD/NAD-binding_dom"/>
</dbReference>
<keyword evidence="8" id="KW-1185">Reference proteome</keyword>
<dbReference type="InterPro" id="IPR036188">
    <property type="entry name" value="FAD/NAD-bd_sf"/>
</dbReference>
<feature type="domain" description="Methyltransferase" evidence="6">
    <location>
        <begin position="401"/>
        <end position="478"/>
    </location>
</feature>
<dbReference type="EMBL" id="JAGFBF010000001">
    <property type="protein sequence ID" value="MBO2989105.1"/>
    <property type="molecule type" value="Genomic_DNA"/>
</dbReference>
<reference evidence="7" key="1">
    <citation type="submission" date="2021-03" db="EMBL/GenBank/DDBJ databases">
        <title>Leucobacter chromiisoli sp. nov., isolated from chromium-containing soil of chemical plant.</title>
        <authorList>
            <person name="Xu Z."/>
        </authorList>
    </citation>
    <scope>NUCLEOTIDE SEQUENCE</scope>
    <source>
        <strain evidence="7">K 70/01</strain>
    </source>
</reference>
<evidence type="ECO:0000256" key="3">
    <source>
        <dbReference type="ARBA" id="ARBA00048132"/>
    </source>
</evidence>
<sequence length="574" mass="59967">MTHTAEPVWDAIVIGGGAAGLSAAQALGRSLRRTLVIDGGSPRNRFAAHLHNAVGIDGTPPLELVARGRAEAEAYGVEFARGHVVSVRDAEQRPAAAPRLVVEVRGASADDEGAVEVHVTRAVVVATGITDELPTVPGLAERWGRTVLHCPYCHGWEVRGRRIAVLATSPLSMHHAKLLRQWTDDLLVCSADLGPLDDATAAALAARNVRLDPSRVLEVSGHADSTGDADDLDAPMRLRTEGGHEHAVDAVFTMGAAVPHDAFLEGLNLDRADTPVGSFIAVDAMGATSHPRIWAAGNVTNPMASVPIVAGAGTMAGAAVNAILVEEDFARAVADRPAAASRTDTPAHAHTPANSVREPRAGESPADFWERRYADAPAIWSGRVNASLAQVVQNFTPGRSLDLGCGEGGDVIWLAENGWGATGIDLSSTAVERAKKTAEDRVPGRAGFVAADLGAWAADPSTIDGSEAPFDLVTASFLQSPVEFPRGEVLRAAASRVGVDGHLVLIAHAAAPAWSEGRHGPGDFPSPEGELATLDLDPNRWRVITAEVRTREAVGPDGQASTLDDTVVVAQRVA</sequence>